<dbReference type="SUPFAM" id="SSF52402">
    <property type="entry name" value="Adenine nucleotide alpha hydrolases-like"/>
    <property type="match status" value="2"/>
</dbReference>
<dbReference type="CDD" id="cd00293">
    <property type="entry name" value="USP-like"/>
    <property type="match status" value="2"/>
</dbReference>
<dbReference type="Pfam" id="PF00582">
    <property type="entry name" value="Usp"/>
    <property type="match status" value="2"/>
</dbReference>
<dbReference type="GO" id="GO:0005524">
    <property type="term" value="F:ATP binding"/>
    <property type="evidence" value="ECO:0007669"/>
    <property type="project" value="UniProtKB-KW"/>
</dbReference>
<keyword evidence="3" id="KW-0067">ATP-binding</keyword>
<dbReference type="InterPro" id="IPR014729">
    <property type="entry name" value="Rossmann-like_a/b/a_fold"/>
</dbReference>
<dbReference type="OrthoDB" id="9792500at2"/>
<proteinExistence type="inferred from homology"/>
<organism evidence="5 6">
    <name type="scientific">Pigmentiphaga kullae</name>
    <dbReference type="NCBI Taxonomy" id="151784"/>
    <lineage>
        <taxon>Bacteria</taxon>
        <taxon>Pseudomonadati</taxon>
        <taxon>Pseudomonadota</taxon>
        <taxon>Betaproteobacteria</taxon>
        <taxon>Burkholderiales</taxon>
        <taxon>Alcaligenaceae</taxon>
        <taxon>Pigmentiphaga</taxon>
    </lineage>
</organism>
<feature type="domain" description="UspA" evidence="4">
    <location>
        <begin position="8"/>
        <end position="138"/>
    </location>
</feature>
<dbReference type="PANTHER" id="PTHR46268">
    <property type="entry name" value="STRESS RESPONSE PROTEIN NHAX"/>
    <property type="match status" value="1"/>
</dbReference>
<evidence type="ECO:0000313" key="5">
    <source>
        <dbReference type="EMBL" id="RZS78685.1"/>
    </source>
</evidence>
<evidence type="ECO:0000256" key="2">
    <source>
        <dbReference type="ARBA" id="ARBA00022741"/>
    </source>
</evidence>
<dbReference type="PRINTS" id="PR01438">
    <property type="entry name" value="UNVRSLSTRESS"/>
</dbReference>
<evidence type="ECO:0000313" key="6">
    <source>
        <dbReference type="Proteomes" id="UP000292445"/>
    </source>
</evidence>
<dbReference type="Proteomes" id="UP000292445">
    <property type="component" value="Unassembled WGS sequence"/>
</dbReference>
<evidence type="ECO:0000259" key="4">
    <source>
        <dbReference type="Pfam" id="PF00582"/>
    </source>
</evidence>
<dbReference type="Gene3D" id="3.40.50.620">
    <property type="entry name" value="HUPs"/>
    <property type="match status" value="2"/>
</dbReference>
<keyword evidence="2" id="KW-0547">Nucleotide-binding</keyword>
<reference evidence="5 6" key="1">
    <citation type="submission" date="2019-02" db="EMBL/GenBank/DDBJ databases">
        <title>Genomic Encyclopedia of Type Strains, Phase IV (KMG-IV): sequencing the most valuable type-strain genomes for metagenomic binning, comparative biology and taxonomic classification.</title>
        <authorList>
            <person name="Goeker M."/>
        </authorList>
    </citation>
    <scope>NUCLEOTIDE SEQUENCE [LARGE SCALE GENOMIC DNA]</scope>
    <source>
        <strain evidence="5 6">K24</strain>
    </source>
</reference>
<keyword evidence="6" id="KW-1185">Reference proteome</keyword>
<dbReference type="EMBL" id="SGXC01000003">
    <property type="protein sequence ID" value="RZS78685.1"/>
    <property type="molecule type" value="Genomic_DNA"/>
</dbReference>
<dbReference type="RefSeq" id="WP_130361586.1">
    <property type="nucleotide sequence ID" value="NZ_SGXC01000003.1"/>
</dbReference>
<evidence type="ECO:0000256" key="3">
    <source>
        <dbReference type="ARBA" id="ARBA00022840"/>
    </source>
</evidence>
<feature type="domain" description="UspA" evidence="4">
    <location>
        <begin position="145"/>
        <end position="278"/>
    </location>
</feature>
<sequence length="282" mass="30764">MGTDTCSILLATDLSARGDRALDRALEIARQRRCKLVVLHVIEESPLVERLMARGNREADRETAERALRDIVGEADVPMELVLETGNPVEVIQRTARGRQCDLIVTGVARDETLGRVLLGSTVEKLARESSLPILIVKKRPHRTYQHIVAATDFSEGARQAMNAARAFFPGAQMTLFHAYPTLKADPDLAEVEAARRAAERLADGFIANNLSRAGQAGTRLVLEHGLPEGVVPGYVRSHPADLLVVGTHGLTGLLRTAIGSVAERLIYLTPCDALIVRTMER</sequence>
<gene>
    <name evidence="5" type="ORF">EV675_5342</name>
</gene>
<comment type="caution">
    <text evidence="5">The sequence shown here is derived from an EMBL/GenBank/DDBJ whole genome shotgun (WGS) entry which is preliminary data.</text>
</comment>
<evidence type="ECO:0000256" key="1">
    <source>
        <dbReference type="ARBA" id="ARBA00008791"/>
    </source>
</evidence>
<comment type="similarity">
    <text evidence="1">Belongs to the universal stress protein A family.</text>
</comment>
<dbReference type="InterPro" id="IPR006015">
    <property type="entry name" value="Universal_stress_UspA"/>
</dbReference>
<dbReference type="PANTHER" id="PTHR46268:SF27">
    <property type="entry name" value="UNIVERSAL STRESS PROTEIN RV2623"/>
    <property type="match status" value="1"/>
</dbReference>
<dbReference type="AlphaFoldDB" id="A0A4Q7N985"/>
<protein>
    <submittedName>
        <fullName evidence="5">Nucleotide-binding universal stress UspA family protein</fullName>
    </submittedName>
</protein>
<dbReference type="InterPro" id="IPR006016">
    <property type="entry name" value="UspA"/>
</dbReference>
<accession>A0A4Q7N985</accession>
<name>A0A4Q7N985_9BURK</name>